<reference evidence="6" key="1">
    <citation type="submission" date="2020-05" db="EMBL/GenBank/DDBJ databases">
        <title>Phylogenomic resolution of chytrid fungi.</title>
        <authorList>
            <person name="Stajich J.E."/>
            <person name="Amses K."/>
            <person name="Simmons R."/>
            <person name="Seto K."/>
            <person name="Myers J."/>
            <person name="Bonds A."/>
            <person name="Quandt C.A."/>
            <person name="Barry K."/>
            <person name="Liu P."/>
            <person name="Grigoriev I."/>
            <person name="Longcore J.E."/>
            <person name="James T.Y."/>
        </authorList>
    </citation>
    <scope>NUCLEOTIDE SEQUENCE</scope>
    <source>
        <strain evidence="6">JEL0476</strain>
    </source>
</reference>
<dbReference type="PANTHER" id="PTHR47692">
    <property type="entry name" value="RING/U-BOX SUPERFAMILY PROTEIN"/>
    <property type="match status" value="1"/>
</dbReference>
<keyword evidence="7" id="KW-1185">Reference proteome</keyword>
<dbReference type="SUPFAM" id="SSF57850">
    <property type="entry name" value="RING/U-box"/>
    <property type="match status" value="1"/>
</dbReference>
<dbReference type="SMART" id="SM00184">
    <property type="entry name" value="RING"/>
    <property type="match status" value="1"/>
</dbReference>
<keyword evidence="2 4" id="KW-0863">Zinc-finger</keyword>
<dbReference type="GO" id="GO:0008270">
    <property type="term" value="F:zinc ion binding"/>
    <property type="evidence" value="ECO:0007669"/>
    <property type="project" value="UniProtKB-KW"/>
</dbReference>
<evidence type="ECO:0000256" key="3">
    <source>
        <dbReference type="ARBA" id="ARBA00022833"/>
    </source>
</evidence>
<evidence type="ECO:0000313" key="7">
    <source>
        <dbReference type="Proteomes" id="UP001211065"/>
    </source>
</evidence>
<evidence type="ECO:0000259" key="5">
    <source>
        <dbReference type="PROSITE" id="PS50089"/>
    </source>
</evidence>
<comment type="caution">
    <text evidence="6">The sequence shown here is derived from an EMBL/GenBank/DDBJ whole genome shotgun (WGS) entry which is preliminary data.</text>
</comment>
<dbReference type="Gene3D" id="3.30.40.10">
    <property type="entry name" value="Zinc/RING finger domain, C3HC4 (zinc finger)"/>
    <property type="match status" value="1"/>
</dbReference>
<dbReference type="Pfam" id="PF00097">
    <property type="entry name" value="zf-C3HC4"/>
    <property type="match status" value="1"/>
</dbReference>
<dbReference type="EMBL" id="JADGJW010000688">
    <property type="protein sequence ID" value="KAJ3213669.1"/>
    <property type="molecule type" value="Genomic_DNA"/>
</dbReference>
<dbReference type="PROSITE" id="PS00518">
    <property type="entry name" value="ZF_RING_1"/>
    <property type="match status" value="1"/>
</dbReference>
<dbReference type="Proteomes" id="UP001211065">
    <property type="component" value="Unassembled WGS sequence"/>
</dbReference>
<proteinExistence type="predicted"/>
<keyword evidence="1" id="KW-0479">Metal-binding</keyword>
<dbReference type="InterPro" id="IPR001841">
    <property type="entry name" value="Znf_RING"/>
</dbReference>
<dbReference type="PANTHER" id="PTHR47692:SF2">
    <property type="entry name" value="ZINC FINGER RING-TYPE DOMAIN CONTAINING PROTEIN"/>
    <property type="match status" value="1"/>
</dbReference>
<dbReference type="InterPro" id="IPR013083">
    <property type="entry name" value="Znf_RING/FYVE/PHD"/>
</dbReference>
<feature type="domain" description="RING-type" evidence="5">
    <location>
        <begin position="69"/>
        <end position="121"/>
    </location>
</feature>
<dbReference type="InterPro" id="IPR017907">
    <property type="entry name" value="Znf_RING_CS"/>
</dbReference>
<evidence type="ECO:0000256" key="2">
    <source>
        <dbReference type="ARBA" id="ARBA00022771"/>
    </source>
</evidence>
<keyword evidence="3" id="KW-0862">Zinc</keyword>
<protein>
    <recommendedName>
        <fullName evidence="5">RING-type domain-containing protein</fullName>
    </recommendedName>
</protein>
<organism evidence="6 7">
    <name type="scientific">Clydaea vesicula</name>
    <dbReference type="NCBI Taxonomy" id="447962"/>
    <lineage>
        <taxon>Eukaryota</taxon>
        <taxon>Fungi</taxon>
        <taxon>Fungi incertae sedis</taxon>
        <taxon>Chytridiomycota</taxon>
        <taxon>Chytridiomycota incertae sedis</taxon>
        <taxon>Chytridiomycetes</taxon>
        <taxon>Lobulomycetales</taxon>
        <taxon>Lobulomycetaceae</taxon>
        <taxon>Clydaea</taxon>
    </lineage>
</organism>
<accession>A0AAD5XTU3</accession>
<dbReference type="InterPro" id="IPR018957">
    <property type="entry name" value="Znf_C3HC4_RING-type"/>
</dbReference>
<dbReference type="PROSITE" id="PS50089">
    <property type="entry name" value="ZF_RING_2"/>
    <property type="match status" value="1"/>
</dbReference>
<gene>
    <name evidence="6" type="ORF">HK099_007240</name>
</gene>
<evidence type="ECO:0000256" key="4">
    <source>
        <dbReference type="PROSITE-ProRule" id="PRU00175"/>
    </source>
</evidence>
<evidence type="ECO:0000313" key="6">
    <source>
        <dbReference type="EMBL" id="KAJ3213669.1"/>
    </source>
</evidence>
<dbReference type="AlphaFoldDB" id="A0AAD5XTU3"/>
<sequence>MQFLKQLKIQVKPIFSQESTFNNSSFEEELVELQLRDYSIVAETSVIFEPSKENAKEDYFNLDSDERNCSICLHAAVNTTILVPCRHSFCYECLLWWLKTTLENSKVSGEQKVKYTCCNCRVEFTKILHSVSNENFFKFESVNDVKLENLNVEDRSRVDKRNALEITVEKRKDIYFNYLKQNGTKASANSELFSTKNLMLVRNRFSLIPVSFKLKQFFERDLKLILDSSYDTFCFEFCFSIFKRFSSQIELQEELRLLLGNFTECFIEEIFLFVISGLSLQAYDELQLRSGKYI</sequence>
<name>A0AAD5XTU3_9FUNG</name>
<evidence type="ECO:0000256" key="1">
    <source>
        <dbReference type="ARBA" id="ARBA00022723"/>
    </source>
</evidence>